<protein>
    <submittedName>
        <fullName evidence="3">Uncharacterized protein</fullName>
    </submittedName>
</protein>
<feature type="region of interest" description="Disordered" evidence="2">
    <location>
        <begin position="502"/>
        <end position="599"/>
    </location>
</feature>
<organism evidence="3">
    <name type="scientific">Cacopsylla melanoneura</name>
    <dbReference type="NCBI Taxonomy" id="428564"/>
    <lineage>
        <taxon>Eukaryota</taxon>
        <taxon>Metazoa</taxon>
        <taxon>Ecdysozoa</taxon>
        <taxon>Arthropoda</taxon>
        <taxon>Hexapoda</taxon>
        <taxon>Insecta</taxon>
        <taxon>Pterygota</taxon>
        <taxon>Neoptera</taxon>
        <taxon>Paraneoptera</taxon>
        <taxon>Hemiptera</taxon>
        <taxon>Sternorrhyncha</taxon>
        <taxon>Psylloidea</taxon>
        <taxon>Psyllidae</taxon>
        <taxon>Psyllinae</taxon>
        <taxon>Cacopsylla</taxon>
    </lineage>
</organism>
<dbReference type="InterPro" id="IPR051532">
    <property type="entry name" value="Ester_Hydrolysis_Enzymes"/>
</dbReference>
<feature type="coiled-coil region" evidence="1">
    <location>
        <begin position="149"/>
        <end position="194"/>
    </location>
</feature>
<name>A0A8D9AMW3_9HEMI</name>
<dbReference type="PANTHER" id="PTHR30383">
    <property type="entry name" value="THIOESTERASE 1/PROTEASE 1/LYSOPHOSPHOLIPASE L1"/>
    <property type="match status" value="1"/>
</dbReference>
<dbReference type="Gene3D" id="3.40.50.1110">
    <property type="entry name" value="SGNH hydrolase"/>
    <property type="match status" value="1"/>
</dbReference>
<dbReference type="Gene3D" id="1.10.287.1490">
    <property type="match status" value="1"/>
</dbReference>
<evidence type="ECO:0000256" key="2">
    <source>
        <dbReference type="SAM" id="MobiDB-lite"/>
    </source>
</evidence>
<dbReference type="EMBL" id="HBUF01575394">
    <property type="protein sequence ID" value="CAG6768145.1"/>
    <property type="molecule type" value="Transcribed_RNA"/>
</dbReference>
<reference evidence="3" key="1">
    <citation type="submission" date="2021-05" db="EMBL/GenBank/DDBJ databases">
        <authorList>
            <person name="Alioto T."/>
            <person name="Alioto T."/>
            <person name="Gomez Garrido J."/>
        </authorList>
    </citation>
    <scope>NUCLEOTIDE SEQUENCE</scope>
</reference>
<dbReference type="AlphaFoldDB" id="A0A8D9AMW3"/>
<dbReference type="InterPro" id="IPR036514">
    <property type="entry name" value="SGNH_hydro_sf"/>
</dbReference>
<proteinExistence type="predicted"/>
<feature type="compositionally biased region" description="Basic residues" evidence="2">
    <location>
        <begin position="547"/>
        <end position="559"/>
    </location>
</feature>
<feature type="compositionally biased region" description="Basic and acidic residues" evidence="2">
    <location>
        <begin position="205"/>
        <end position="222"/>
    </location>
</feature>
<feature type="coiled-coil region" evidence="1">
    <location>
        <begin position="82"/>
        <end position="116"/>
    </location>
</feature>
<dbReference type="CDD" id="cd00229">
    <property type="entry name" value="SGNH_hydrolase"/>
    <property type="match status" value="1"/>
</dbReference>
<accession>A0A8D9AMW3</accession>
<evidence type="ECO:0000256" key="1">
    <source>
        <dbReference type="SAM" id="Coils"/>
    </source>
</evidence>
<feature type="compositionally biased region" description="Polar residues" evidence="2">
    <location>
        <begin position="502"/>
        <end position="522"/>
    </location>
</feature>
<dbReference type="EMBL" id="HBUF01575393">
    <property type="protein sequence ID" value="CAG6768144.1"/>
    <property type="molecule type" value="Transcribed_RNA"/>
</dbReference>
<dbReference type="SUPFAM" id="SSF52266">
    <property type="entry name" value="SGNH hydrolase"/>
    <property type="match status" value="1"/>
</dbReference>
<feature type="region of interest" description="Disordered" evidence="2">
    <location>
        <begin position="197"/>
        <end position="222"/>
    </location>
</feature>
<feature type="compositionally biased region" description="Basic residues" evidence="2">
    <location>
        <begin position="526"/>
        <end position="536"/>
    </location>
</feature>
<sequence>MRRTRGASNFVPRGSDNFRNSLRAPLRSVSRRRHEVEGNLDVDSLDLFQTKDKMKLIAQLHNIENLVPLTEHFIRFLDDQELKDQKQINKDLEKRIQELENDCSSMNTKIRDDKINIENLVSEYDTQINDFNNLIKQKDDAIKGLVKQVNGLVNKRSEDNGALQELEKERDDLKQTLQEERDETKITITALKKTIQQVTKSSSKGNEEKKEGNGDDSKQDESELRYISPEVIVNVVSNNITSSQIPDTLNRQSLNITSLIEEIQNADQSHYELLAGMHSKPTGQQDSVHQHSIDIFEETISPTIPVQSCSNEILHEIECLPNEIPKNKKVQKDDKNVYLIGDSIAASIKNIIVQKSPTDTHIVDFSRGGATIGSVSKALQMEVLKEDMAILIVGTNDLFRTKWDEIKTAFVSMLNKLQKCKTVFIVQICRRYDTPRINKHITKLNTRIKHLVKTWNNVKIIHTKYIKYENVSEDGIHLNNTGKNKMAHKIITSLFPDIQSKGLSENYRNGQNKGSQKSSAKNDGNKHRKSNKHNISKNKQDFFPSHYTKKTQRRSRRGDHRIAEENDPDFSGTYWTQKDKTDPKTSNGYHPSKATPSLDSYINRPAMNEMVHFPHVNQPPTAGLTYRPPVFQQPSKEWVHHEPTNQLPPNGWSYQQRVRQPPFNSPVFHLPFSSHFPTNDWIQQHPFYVPSTGGLTGRQSMEQPPINEPGYFRDLVQPPFNGLFHHQPINEQVYHQQVKQPPTNRPFHNQPMNQPPINDQVYRQEVNQPPSNVPVYHQPPSNEQVNRQHTIQHGEQQLAPPMNQIPVNNISTGQNFLNMRQWPILI</sequence>
<evidence type="ECO:0000313" key="3">
    <source>
        <dbReference type="EMBL" id="CAG6768144.1"/>
    </source>
</evidence>
<keyword evidence="1" id="KW-0175">Coiled coil</keyword>
<feature type="compositionally biased region" description="Polar residues" evidence="2">
    <location>
        <begin position="584"/>
        <end position="599"/>
    </location>
</feature>